<evidence type="ECO:0000313" key="3">
    <source>
        <dbReference type="EMBL" id="TVT29747.1"/>
    </source>
</evidence>
<reference evidence="3 4" key="1">
    <citation type="submission" date="2019-07" db="EMBL/GenBank/DDBJ databases">
        <title>Salinicoccus cyprini sp. nov., isolated from gastro-intestinal tract of mirror carp, Cyprinus carpio var. specularis, collected from Gobind Sagar Reservoir, Himachal Pradesh, India.</title>
        <authorList>
            <person name="Talwar C."/>
            <person name="Singh A.K."/>
            <person name="Lal R."/>
            <person name="Negi R.K."/>
        </authorList>
    </citation>
    <scope>NUCLEOTIDE SEQUENCE [LARGE SCALE GENOMIC DNA]</scope>
    <source>
        <strain evidence="3 4">CT19</strain>
    </source>
</reference>
<evidence type="ECO:0000256" key="1">
    <source>
        <dbReference type="ARBA" id="ARBA00010038"/>
    </source>
</evidence>
<dbReference type="Pfam" id="PF06103">
    <property type="entry name" value="DUF948"/>
    <property type="match status" value="1"/>
</dbReference>
<evidence type="ECO:0000256" key="2">
    <source>
        <dbReference type="SAM" id="Phobius"/>
    </source>
</evidence>
<feature type="transmembrane region" description="Helical" evidence="2">
    <location>
        <begin position="6"/>
        <end position="32"/>
    </location>
</feature>
<dbReference type="EMBL" id="VMSJ01000001">
    <property type="protein sequence ID" value="TVT29747.1"/>
    <property type="molecule type" value="Genomic_DNA"/>
</dbReference>
<dbReference type="Proteomes" id="UP000315103">
    <property type="component" value="Unassembled WGS sequence"/>
</dbReference>
<protein>
    <submittedName>
        <fullName evidence="3">DUF948 domain-containing protein</fullName>
    </submittedName>
</protein>
<dbReference type="AlphaFoldDB" id="A0A558AZT6"/>
<evidence type="ECO:0000313" key="4">
    <source>
        <dbReference type="Proteomes" id="UP000315103"/>
    </source>
</evidence>
<keyword evidence="2" id="KW-0472">Membrane</keyword>
<name>A0A558AZT6_9STAP</name>
<proteinExistence type="inferred from homology"/>
<keyword evidence="2" id="KW-1133">Transmembrane helix</keyword>
<comment type="caution">
    <text evidence="3">The sequence shown here is derived from an EMBL/GenBank/DDBJ whole genome shotgun (WGS) entry which is preliminary data.</text>
</comment>
<keyword evidence="2" id="KW-0812">Transmembrane</keyword>
<keyword evidence="4" id="KW-1185">Reference proteome</keyword>
<sequence length="188" mass="20690">MDWQIILYIAAGVAALAFLILCIAIAVVLFSVKKNLDHVAKTLDGVEGQIQGITRESTDLLHKTNRLAEDVQGKSAKLNSVVDAVQGIGQSMNNLNSSVDRVTNSITHNISQNEDKISQVVQWSNVAMEVADKWQMRQKRNSAFNTKYSTTAESDPENLPVAVNHSVTTNDNLDENRVNAGLDDERNK</sequence>
<gene>
    <name evidence="3" type="ORF">FO441_05565</name>
</gene>
<dbReference type="InterPro" id="IPR009293">
    <property type="entry name" value="UPF0478"/>
</dbReference>
<comment type="similarity">
    <text evidence="1">Belongs to the UPF0478 family.</text>
</comment>
<dbReference type="PANTHER" id="PTHR40070">
    <property type="entry name" value="UPF0478 PROTEIN YTXG"/>
    <property type="match status" value="1"/>
</dbReference>
<dbReference type="PANTHER" id="PTHR40070:SF1">
    <property type="entry name" value="UPF0478 PROTEIN YTXG"/>
    <property type="match status" value="1"/>
</dbReference>
<organism evidence="3 4">
    <name type="scientific">Salinicoccus cyprini</name>
    <dbReference type="NCBI Taxonomy" id="2493691"/>
    <lineage>
        <taxon>Bacteria</taxon>
        <taxon>Bacillati</taxon>
        <taxon>Bacillota</taxon>
        <taxon>Bacilli</taxon>
        <taxon>Bacillales</taxon>
        <taxon>Staphylococcaceae</taxon>
        <taxon>Salinicoccus</taxon>
    </lineage>
</organism>
<dbReference type="OrthoDB" id="2366030at2"/>
<dbReference type="RefSeq" id="WP_145286962.1">
    <property type="nucleotide sequence ID" value="NZ_VMSJ01000001.1"/>
</dbReference>
<accession>A0A558AZT6</accession>